<dbReference type="RefSeq" id="WP_207127087.1">
    <property type="nucleotide sequence ID" value="NZ_BOPO01000091.1"/>
</dbReference>
<organism evidence="2 3">
    <name type="scientific">Actinocatenispora comari</name>
    <dbReference type="NCBI Taxonomy" id="2807577"/>
    <lineage>
        <taxon>Bacteria</taxon>
        <taxon>Bacillati</taxon>
        <taxon>Actinomycetota</taxon>
        <taxon>Actinomycetes</taxon>
        <taxon>Micromonosporales</taxon>
        <taxon>Micromonosporaceae</taxon>
        <taxon>Actinocatenispora</taxon>
    </lineage>
</organism>
<keyword evidence="1" id="KW-1133">Transmembrane helix</keyword>
<comment type="caution">
    <text evidence="2">The sequence shown here is derived from an EMBL/GenBank/DDBJ whole genome shotgun (WGS) entry which is preliminary data.</text>
</comment>
<feature type="transmembrane region" description="Helical" evidence="1">
    <location>
        <begin position="62"/>
        <end position="84"/>
    </location>
</feature>
<proteinExistence type="predicted"/>
<keyword evidence="1" id="KW-0472">Membrane</keyword>
<dbReference type="AlphaFoldDB" id="A0A8J4ELM0"/>
<reference evidence="3" key="1">
    <citation type="journal article" date="2021" name="Int. J. Syst. Evol. Microbiol.">
        <title>Actinocatenispora comari sp. nov., an endophytic actinomycete isolated from aerial parts of Comarum salesowianum.</title>
        <authorList>
            <person name="Oyunbileg N."/>
            <person name="Iizaka Y."/>
            <person name="Hamada M."/>
            <person name="Davaapurev B.O."/>
            <person name="Fukumoto A."/>
            <person name="Tsetseg B."/>
            <person name="Kato F."/>
            <person name="Tamura T."/>
            <person name="Batkhuu J."/>
            <person name="Anzai Y."/>
        </authorList>
    </citation>
    <scope>NUCLEOTIDE SEQUENCE [LARGE SCALE GENOMIC DNA]</scope>
    <source>
        <strain evidence="3">NUM-2625</strain>
    </source>
</reference>
<dbReference type="EMBL" id="BOPO01000091">
    <property type="protein sequence ID" value="GIL29407.1"/>
    <property type="molecule type" value="Genomic_DNA"/>
</dbReference>
<sequence>MSQPAQPPPGAVQLTDLTSPRGRRRLATGRAVRYLLILGYAVVVAAYLPVEIRHAVRNHWSVGAILLNTVFALACVTVILVGALKVMRPTMSRLVLGVHSWIEGTELVAEGGVRGRVDLASCEARLGTATGDGATVTPSRVSAPVLLLGPDREGRHLAYPLGEPTIGSLRPAGDLDTLARYLAAGATESARRTATELARLAARPPR</sequence>
<evidence type="ECO:0000256" key="1">
    <source>
        <dbReference type="SAM" id="Phobius"/>
    </source>
</evidence>
<accession>A0A8J4ELM0</accession>
<dbReference type="Proteomes" id="UP000614996">
    <property type="component" value="Unassembled WGS sequence"/>
</dbReference>
<feature type="transmembrane region" description="Helical" evidence="1">
    <location>
        <begin position="31"/>
        <end position="50"/>
    </location>
</feature>
<keyword evidence="1" id="KW-0812">Transmembrane</keyword>
<protein>
    <submittedName>
        <fullName evidence="2">Uncharacterized protein</fullName>
    </submittedName>
</protein>
<evidence type="ECO:0000313" key="2">
    <source>
        <dbReference type="EMBL" id="GIL29407.1"/>
    </source>
</evidence>
<evidence type="ECO:0000313" key="3">
    <source>
        <dbReference type="Proteomes" id="UP000614996"/>
    </source>
</evidence>
<name>A0A8J4ELM0_9ACTN</name>
<gene>
    <name evidence="2" type="ORF">NUM_46610</name>
</gene>
<keyword evidence="3" id="KW-1185">Reference proteome</keyword>